<dbReference type="PANTHER" id="PTHR31147:SF25">
    <property type="entry name" value="HXXXD-TYPE ACYL-TRANSFERASE FAMILY PROTEIN"/>
    <property type="match status" value="1"/>
</dbReference>
<dbReference type="STRING" id="542762.A0A4V3WJR3"/>
<evidence type="ECO:0000313" key="2">
    <source>
        <dbReference type="EMBL" id="THF98006.1"/>
    </source>
</evidence>
<evidence type="ECO:0000256" key="1">
    <source>
        <dbReference type="ARBA" id="ARBA00009861"/>
    </source>
</evidence>
<comment type="caution">
    <text evidence="2">The sequence shown here is derived from an EMBL/GenBank/DDBJ whole genome shotgun (WGS) entry which is preliminary data.</text>
</comment>
<dbReference type="Pfam" id="PF02458">
    <property type="entry name" value="Transferase"/>
    <property type="match status" value="1"/>
</dbReference>
<dbReference type="Gene3D" id="3.30.559.10">
    <property type="entry name" value="Chloramphenicol acetyltransferase-like domain"/>
    <property type="match status" value="2"/>
</dbReference>
<name>A0A4V3WJR3_CAMSN</name>
<dbReference type="EMBL" id="SDRB02012341">
    <property type="protein sequence ID" value="THF98006.1"/>
    <property type="molecule type" value="Genomic_DNA"/>
</dbReference>
<gene>
    <name evidence="2" type="ORF">TEA_007555</name>
</gene>
<dbReference type="Proteomes" id="UP000306102">
    <property type="component" value="Unassembled WGS sequence"/>
</dbReference>
<protein>
    <submittedName>
        <fullName evidence="2">Uncharacterized protein</fullName>
    </submittedName>
</protein>
<sequence>MATNHKMPFMLDKKEIVLIKPSSPTPSHVLSLSTIDNTNHLEVLCQTMHVYQANIKYPNGNNNHESILSSHSDPACVIKEALSRVLVHYYPLAGKLKRHSDGKLRINCNADGVPFLEATATCDLSSLHYFDGVDVETAKHFVTDFPTRPDDEGYHPLVIQVTKFSCGGFTIGMGLSHSVCDGFGAAQFFRALAELASGKGEPSVKPVWERERLLGSPNNGLIQFLVDQASCANSPYFPVTDTIHECFNVKSESLTRLKNNLMKASDDNNSFTVVEALGAYIWRSRVRALELNPDGKTVFFLALGIRKLLNPPLPDGYYGNAFVSSIVVLNGRDLDEGPLSKVASLIRESKEIASNNEYILKELNLLETIRELKIETDNKSGAATVLTDWRRLNLMGEVDFGWKGAVNIIPLPWNIDGYVDLNLLLPPFSLDDTMEGGVRVFVALPRAAMAKFKEEMSALELGDGHALI</sequence>
<evidence type="ECO:0000313" key="3">
    <source>
        <dbReference type="Proteomes" id="UP000306102"/>
    </source>
</evidence>
<reference evidence="2 3" key="1">
    <citation type="journal article" date="2018" name="Proc. Natl. Acad. Sci. U.S.A.">
        <title>Draft genome sequence of Camellia sinensis var. sinensis provides insights into the evolution of the tea genome and tea quality.</title>
        <authorList>
            <person name="Wei C."/>
            <person name="Yang H."/>
            <person name="Wang S."/>
            <person name="Zhao J."/>
            <person name="Liu C."/>
            <person name="Gao L."/>
            <person name="Xia E."/>
            <person name="Lu Y."/>
            <person name="Tai Y."/>
            <person name="She G."/>
            <person name="Sun J."/>
            <person name="Cao H."/>
            <person name="Tong W."/>
            <person name="Gao Q."/>
            <person name="Li Y."/>
            <person name="Deng W."/>
            <person name="Jiang X."/>
            <person name="Wang W."/>
            <person name="Chen Q."/>
            <person name="Zhang S."/>
            <person name="Li H."/>
            <person name="Wu J."/>
            <person name="Wang P."/>
            <person name="Li P."/>
            <person name="Shi C."/>
            <person name="Zheng F."/>
            <person name="Jian J."/>
            <person name="Huang B."/>
            <person name="Shan D."/>
            <person name="Shi M."/>
            <person name="Fang C."/>
            <person name="Yue Y."/>
            <person name="Li F."/>
            <person name="Li D."/>
            <person name="Wei S."/>
            <person name="Han B."/>
            <person name="Jiang C."/>
            <person name="Yin Y."/>
            <person name="Xia T."/>
            <person name="Zhang Z."/>
            <person name="Bennetzen J.L."/>
            <person name="Zhao S."/>
            <person name="Wan X."/>
        </authorList>
    </citation>
    <scope>NUCLEOTIDE SEQUENCE [LARGE SCALE GENOMIC DNA]</scope>
    <source>
        <strain evidence="3">cv. Shuchazao</strain>
        <tissue evidence="2">Leaf</tissue>
    </source>
</reference>
<dbReference type="PANTHER" id="PTHR31147">
    <property type="entry name" value="ACYL TRANSFERASE 4"/>
    <property type="match status" value="1"/>
</dbReference>
<comment type="similarity">
    <text evidence="1">Belongs to the plant acyltransferase family.</text>
</comment>
<organism evidence="2 3">
    <name type="scientific">Camellia sinensis var. sinensis</name>
    <name type="common">China tea</name>
    <dbReference type="NCBI Taxonomy" id="542762"/>
    <lineage>
        <taxon>Eukaryota</taxon>
        <taxon>Viridiplantae</taxon>
        <taxon>Streptophyta</taxon>
        <taxon>Embryophyta</taxon>
        <taxon>Tracheophyta</taxon>
        <taxon>Spermatophyta</taxon>
        <taxon>Magnoliopsida</taxon>
        <taxon>eudicotyledons</taxon>
        <taxon>Gunneridae</taxon>
        <taxon>Pentapetalae</taxon>
        <taxon>asterids</taxon>
        <taxon>Ericales</taxon>
        <taxon>Theaceae</taxon>
        <taxon>Camellia</taxon>
    </lineage>
</organism>
<dbReference type="AlphaFoldDB" id="A0A4V3WJR3"/>
<accession>A0A4V3WJR3</accession>
<dbReference type="InterPro" id="IPR023213">
    <property type="entry name" value="CAT-like_dom_sf"/>
</dbReference>
<keyword evidence="3" id="KW-1185">Reference proteome</keyword>
<proteinExistence type="inferred from homology"/>
<dbReference type="GO" id="GO:0009723">
    <property type="term" value="P:response to ethylene"/>
    <property type="evidence" value="ECO:0007669"/>
    <property type="project" value="UniProtKB-ARBA"/>
</dbReference>
<dbReference type="InterPro" id="IPR050898">
    <property type="entry name" value="Plant_acyltransferase"/>
</dbReference>